<reference evidence="2 3" key="1">
    <citation type="submission" date="2024-02" db="EMBL/GenBank/DDBJ databases">
        <title>Deinococcus xinjiangensis NBRC 107630.</title>
        <authorList>
            <person name="Ichikawa N."/>
            <person name="Katano-Makiyama Y."/>
            <person name="Hidaka K."/>
        </authorList>
    </citation>
    <scope>NUCLEOTIDE SEQUENCE [LARGE SCALE GENOMIC DNA]</scope>
    <source>
        <strain evidence="2 3">NBRC 107630</strain>
    </source>
</reference>
<feature type="region of interest" description="Disordered" evidence="1">
    <location>
        <begin position="22"/>
        <end position="41"/>
    </location>
</feature>
<comment type="caution">
    <text evidence="2">The sequence shown here is derived from an EMBL/GenBank/DDBJ whole genome shotgun (WGS) entry which is preliminary data.</text>
</comment>
<organism evidence="2 3">
    <name type="scientific">Deinococcus xinjiangensis</name>
    <dbReference type="NCBI Taxonomy" id="457454"/>
    <lineage>
        <taxon>Bacteria</taxon>
        <taxon>Thermotogati</taxon>
        <taxon>Deinococcota</taxon>
        <taxon>Deinococci</taxon>
        <taxon>Deinococcales</taxon>
        <taxon>Deinococcaceae</taxon>
        <taxon>Deinococcus</taxon>
    </lineage>
</organism>
<evidence type="ECO:0000256" key="1">
    <source>
        <dbReference type="SAM" id="MobiDB-lite"/>
    </source>
</evidence>
<evidence type="ECO:0000313" key="3">
    <source>
        <dbReference type="Proteomes" id="UP001458946"/>
    </source>
</evidence>
<dbReference type="EMBL" id="BAABRN010000002">
    <property type="protein sequence ID" value="GAA5500604.1"/>
    <property type="molecule type" value="Genomic_DNA"/>
</dbReference>
<dbReference type="Proteomes" id="UP001458946">
    <property type="component" value="Unassembled WGS sequence"/>
</dbReference>
<keyword evidence="3" id="KW-1185">Reference proteome</keyword>
<evidence type="ECO:0000313" key="2">
    <source>
        <dbReference type="EMBL" id="GAA5500604.1"/>
    </source>
</evidence>
<sequence>MTDQRVGRHVRIYEWDEVDIESDTLPTGSDSEAADHSTKQTNLELKPKQEQAKGLSGLLKRKIF</sequence>
<accession>A0ABP9V5Q1</accession>
<dbReference type="RefSeq" id="WP_353540584.1">
    <property type="nucleotide sequence ID" value="NZ_BAABRN010000002.1"/>
</dbReference>
<protein>
    <submittedName>
        <fullName evidence="2">Uncharacterized protein</fullName>
    </submittedName>
</protein>
<name>A0ABP9V5Q1_9DEIO</name>
<proteinExistence type="predicted"/>
<gene>
    <name evidence="2" type="ORF">Dxin01_00326</name>
</gene>